<dbReference type="PROSITE" id="PS51910">
    <property type="entry name" value="GH18_2"/>
    <property type="match status" value="1"/>
</dbReference>
<dbReference type="InterPro" id="IPR011583">
    <property type="entry name" value="Chitinase_II/V-like_cat"/>
</dbReference>
<evidence type="ECO:0000259" key="3">
    <source>
        <dbReference type="PROSITE" id="PS51782"/>
    </source>
</evidence>
<dbReference type="GO" id="GO:0016787">
    <property type="term" value="F:hydrolase activity"/>
    <property type="evidence" value="ECO:0007669"/>
    <property type="project" value="UniProtKB-KW"/>
</dbReference>
<sequence length="427" mass="47569">MLIHTINQGDTMSTLSQQYQLDLEHIAIANGLTSASSLVIGQAIIIPLTATVTEHRTNAGETLADIAQQYGVTISAVQQMNQLHNPALIEVGVPLHIPAIDKQPLEINAYCEAFSEVGAALVREASPSLTYLSPFSYLVKADGTLLAPEDGLLIDSSYEHSLMPMMVITNLHNGTFDSQITHTIFHDNIVQQRLLEQITSTMLLKGYTALNVDFEYVLPEDRLAYNQFLRTLTDRLHQHELLVATSLAPKTSSQQTGILYEAHDYEAHGQIVDFVTLMTYEWGWSGGPPRAVAPLNEIVKVLNYALSVIPANKIMLGMPLYGYDWSLPYVQGGNWAQPISSQEAIKRAATNNVPIQYDETAQSPYYYYTDEQQKQHIVWFEDARSIQAKLNIAKAHQLRGLSYWVLGLACPQNWTLIDNNVTVSKLL</sequence>
<dbReference type="PANTHER" id="PTHR46066:SF2">
    <property type="entry name" value="CHITINASE DOMAIN-CONTAINING PROTEIN 1"/>
    <property type="match status" value="1"/>
</dbReference>
<dbReference type="SUPFAM" id="SSF51445">
    <property type="entry name" value="(Trans)glycosidases"/>
    <property type="match status" value="1"/>
</dbReference>
<dbReference type="InterPro" id="IPR041704">
    <property type="entry name" value="CFLE_GH18"/>
</dbReference>
<dbReference type="Gene3D" id="3.20.20.80">
    <property type="entry name" value="Glycosidases"/>
    <property type="match status" value="1"/>
</dbReference>
<dbReference type="Gene3D" id="3.10.350.10">
    <property type="entry name" value="LysM domain"/>
    <property type="match status" value="2"/>
</dbReference>
<keyword evidence="6" id="KW-1185">Reference proteome</keyword>
<accession>A0ABW4YFA6</accession>
<evidence type="ECO:0000313" key="6">
    <source>
        <dbReference type="Proteomes" id="UP001597362"/>
    </source>
</evidence>
<protein>
    <submittedName>
        <fullName evidence="5">Glycosyl hydrolase family 18 protein</fullName>
    </submittedName>
</protein>
<dbReference type="InterPro" id="IPR001223">
    <property type="entry name" value="Glyco_hydro18_cat"/>
</dbReference>
<gene>
    <name evidence="5" type="ORF">ACFSJH_01265</name>
</gene>
<dbReference type="SUPFAM" id="SSF54106">
    <property type="entry name" value="LysM domain"/>
    <property type="match status" value="2"/>
</dbReference>
<dbReference type="RefSeq" id="WP_377769360.1">
    <property type="nucleotide sequence ID" value="NZ_JBHUHO010000004.1"/>
</dbReference>
<dbReference type="PANTHER" id="PTHR46066">
    <property type="entry name" value="CHITINASE DOMAIN-CONTAINING PROTEIN 1 FAMILY MEMBER"/>
    <property type="match status" value="1"/>
</dbReference>
<organism evidence="5 6">
    <name type="scientific">Paenibacillus yanchengensis</name>
    <dbReference type="NCBI Taxonomy" id="2035833"/>
    <lineage>
        <taxon>Bacteria</taxon>
        <taxon>Bacillati</taxon>
        <taxon>Bacillota</taxon>
        <taxon>Bacilli</taxon>
        <taxon>Bacillales</taxon>
        <taxon>Paenibacillaceae</taxon>
        <taxon>Paenibacillus</taxon>
    </lineage>
</organism>
<keyword evidence="1 5" id="KW-0378">Hydrolase</keyword>
<dbReference type="Pfam" id="PF00704">
    <property type="entry name" value="Glyco_hydro_18"/>
    <property type="match status" value="1"/>
</dbReference>
<evidence type="ECO:0000256" key="1">
    <source>
        <dbReference type="ARBA" id="ARBA00022801"/>
    </source>
</evidence>
<dbReference type="Gene3D" id="3.10.50.10">
    <property type="match status" value="1"/>
</dbReference>
<dbReference type="InterPro" id="IPR029070">
    <property type="entry name" value="Chitinase_insertion_sf"/>
</dbReference>
<evidence type="ECO:0000256" key="2">
    <source>
        <dbReference type="ARBA" id="ARBA00023295"/>
    </source>
</evidence>
<dbReference type="InterPro" id="IPR017853">
    <property type="entry name" value="GH"/>
</dbReference>
<dbReference type="CDD" id="cd02874">
    <property type="entry name" value="GH18_CFLE_spore_hydrolase"/>
    <property type="match status" value="1"/>
</dbReference>
<keyword evidence="2" id="KW-0326">Glycosidase</keyword>
<feature type="domain" description="LysM" evidence="3">
    <location>
        <begin position="2"/>
        <end position="46"/>
    </location>
</feature>
<dbReference type="InterPro" id="IPR018392">
    <property type="entry name" value="LysM"/>
</dbReference>
<reference evidence="6" key="1">
    <citation type="journal article" date="2019" name="Int. J. Syst. Evol. Microbiol.">
        <title>The Global Catalogue of Microorganisms (GCM) 10K type strain sequencing project: providing services to taxonomists for standard genome sequencing and annotation.</title>
        <authorList>
            <consortium name="The Broad Institute Genomics Platform"/>
            <consortium name="The Broad Institute Genome Sequencing Center for Infectious Disease"/>
            <person name="Wu L."/>
            <person name="Ma J."/>
        </authorList>
    </citation>
    <scope>NUCLEOTIDE SEQUENCE [LARGE SCALE GENOMIC DNA]</scope>
    <source>
        <strain evidence="6">GH52</strain>
    </source>
</reference>
<evidence type="ECO:0000313" key="5">
    <source>
        <dbReference type="EMBL" id="MFD2114382.1"/>
    </source>
</evidence>
<dbReference type="SMART" id="SM00636">
    <property type="entry name" value="Glyco_18"/>
    <property type="match status" value="1"/>
</dbReference>
<feature type="domain" description="LysM" evidence="3">
    <location>
        <begin position="53"/>
        <end position="97"/>
    </location>
</feature>
<dbReference type="Proteomes" id="UP001597362">
    <property type="component" value="Unassembled WGS sequence"/>
</dbReference>
<dbReference type="CDD" id="cd00118">
    <property type="entry name" value="LysM"/>
    <property type="match status" value="2"/>
</dbReference>
<proteinExistence type="predicted"/>
<dbReference type="PROSITE" id="PS51782">
    <property type="entry name" value="LYSM"/>
    <property type="match status" value="2"/>
</dbReference>
<dbReference type="Pfam" id="PF01476">
    <property type="entry name" value="LysM"/>
    <property type="match status" value="2"/>
</dbReference>
<comment type="caution">
    <text evidence="5">The sequence shown here is derived from an EMBL/GenBank/DDBJ whole genome shotgun (WGS) entry which is preliminary data.</text>
</comment>
<dbReference type="SMART" id="SM00257">
    <property type="entry name" value="LysM"/>
    <property type="match status" value="2"/>
</dbReference>
<dbReference type="InterPro" id="IPR036779">
    <property type="entry name" value="LysM_dom_sf"/>
</dbReference>
<dbReference type="EMBL" id="JBHUHO010000004">
    <property type="protein sequence ID" value="MFD2114382.1"/>
    <property type="molecule type" value="Genomic_DNA"/>
</dbReference>
<name>A0ABW4YFA6_9BACL</name>
<feature type="domain" description="GH18" evidence="4">
    <location>
        <begin position="105"/>
        <end position="427"/>
    </location>
</feature>
<evidence type="ECO:0000259" key="4">
    <source>
        <dbReference type="PROSITE" id="PS51910"/>
    </source>
</evidence>